<comment type="caution">
    <text evidence="2">The sequence shown here is derived from an EMBL/GenBank/DDBJ whole genome shotgun (WGS) entry which is preliminary data.</text>
</comment>
<name>X0WIU2_9ZZZZ</name>
<gene>
    <name evidence="2" type="ORF">S01H1_68278</name>
</gene>
<dbReference type="SUPFAM" id="SSF54637">
    <property type="entry name" value="Thioesterase/thiol ester dehydrase-isomerase"/>
    <property type="match status" value="1"/>
</dbReference>
<evidence type="ECO:0000259" key="1">
    <source>
        <dbReference type="Pfam" id="PF01575"/>
    </source>
</evidence>
<dbReference type="Gene3D" id="3.10.129.10">
    <property type="entry name" value="Hotdog Thioesterase"/>
    <property type="match status" value="1"/>
</dbReference>
<dbReference type="AlphaFoldDB" id="X0WIU2"/>
<sequence length="127" mass="14511">MSDQVYFEDVQEGQEIPSLTEKCTSQRLVMWAAGSGDFYQIHYDKDFAQRTGLPDRITHGALKHALLGRLLHQWVSDQGRVKRVACQYRGMDIVEQDVTCRGRITKKSQQGGENIVELEIWTETPQG</sequence>
<feature type="non-terminal residue" evidence="2">
    <location>
        <position position="127"/>
    </location>
</feature>
<feature type="domain" description="MaoC-like" evidence="1">
    <location>
        <begin position="20"/>
        <end position="116"/>
    </location>
</feature>
<reference evidence="2" key="1">
    <citation type="journal article" date="2014" name="Front. Microbiol.">
        <title>High frequency of phylogenetically diverse reductive dehalogenase-homologous genes in deep subseafloor sedimentary metagenomes.</title>
        <authorList>
            <person name="Kawai M."/>
            <person name="Futagami T."/>
            <person name="Toyoda A."/>
            <person name="Takaki Y."/>
            <person name="Nishi S."/>
            <person name="Hori S."/>
            <person name="Arai W."/>
            <person name="Tsubouchi T."/>
            <person name="Morono Y."/>
            <person name="Uchiyama I."/>
            <person name="Ito T."/>
            <person name="Fujiyama A."/>
            <person name="Inagaki F."/>
            <person name="Takami H."/>
        </authorList>
    </citation>
    <scope>NUCLEOTIDE SEQUENCE</scope>
    <source>
        <strain evidence="2">Expedition CK06-06</strain>
    </source>
</reference>
<accession>X0WIU2</accession>
<protein>
    <recommendedName>
        <fullName evidence="1">MaoC-like domain-containing protein</fullName>
    </recommendedName>
</protein>
<evidence type="ECO:0000313" key="2">
    <source>
        <dbReference type="EMBL" id="GAG30894.1"/>
    </source>
</evidence>
<dbReference type="InterPro" id="IPR029069">
    <property type="entry name" value="HotDog_dom_sf"/>
</dbReference>
<proteinExistence type="predicted"/>
<dbReference type="EMBL" id="BARS01045277">
    <property type="protein sequence ID" value="GAG30894.1"/>
    <property type="molecule type" value="Genomic_DNA"/>
</dbReference>
<dbReference type="Pfam" id="PF01575">
    <property type="entry name" value="MaoC_dehydratas"/>
    <property type="match status" value="1"/>
</dbReference>
<dbReference type="InterPro" id="IPR002539">
    <property type="entry name" value="MaoC-like_dom"/>
</dbReference>
<organism evidence="2">
    <name type="scientific">marine sediment metagenome</name>
    <dbReference type="NCBI Taxonomy" id="412755"/>
    <lineage>
        <taxon>unclassified sequences</taxon>
        <taxon>metagenomes</taxon>
        <taxon>ecological metagenomes</taxon>
    </lineage>
</organism>